<feature type="domain" description="HTH crp-type" evidence="5">
    <location>
        <begin position="159"/>
        <end position="233"/>
    </location>
</feature>
<keyword evidence="7" id="KW-1185">Reference proteome</keyword>
<keyword evidence="1" id="KW-0805">Transcription regulation</keyword>
<proteinExistence type="predicted"/>
<dbReference type="PRINTS" id="PR00034">
    <property type="entry name" value="HTHCRP"/>
</dbReference>
<dbReference type="Pfam" id="PF13545">
    <property type="entry name" value="HTH_Crp_2"/>
    <property type="match status" value="1"/>
</dbReference>
<name>A0ABX2P8F9_9PROT</name>
<dbReference type="InterPro" id="IPR012318">
    <property type="entry name" value="HTH_CRP"/>
</dbReference>
<dbReference type="Pfam" id="PF00027">
    <property type="entry name" value="cNMP_binding"/>
    <property type="match status" value="1"/>
</dbReference>
<dbReference type="PROSITE" id="PS51063">
    <property type="entry name" value="HTH_CRP_2"/>
    <property type="match status" value="1"/>
</dbReference>
<dbReference type="SUPFAM" id="SSF51206">
    <property type="entry name" value="cAMP-binding domain-like"/>
    <property type="match status" value="1"/>
</dbReference>
<keyword evidence="3" id="KW-0804">Transcription</keyword>
<dbReference type="InterPro" id="IPR018490">
    <property type="entry name" value="cNMP-bd_dom_sf"/>
</dbReference>
<keyword evidence="2" id="KW-0238">DNA-binding</keyword>
<feature type="domain" description="Cyclic nucleotide-binding" evidence="4">
    <location>
        <begin position="47"/>
        <end position="101"/>
    </location>
</feature>
<dbReference type="InterPro" id="IPR036390">
    <property type="entry name" value="WH_DNA-bd_sf"/>
</dbReference>
<accession>A0ABX2P8F9</accession>
<evidence type="ECO:0000256" key="3">
    <source>
        <dbReference type="ARBA" id="ARBA00023163"/>
    </source>
</evidence>
<evidence type="ECO:0000256" key="2">
    <source>
        <dbReference type="ARBA" id="ARBA00023125"/>
    </source>
</evidence>
<protein>
    <submittedName>
        <fullName evidence="6">Crp/Fnr family transcriptional regulator</fullName>
    </submittedName>
</protein>
<comment type="caution">
    <text evidence="6">The sequence shown here is derived from an EMBL/GenBank/DDBJ whole genome shotgun (WGS) entry which is preliminary data.</text>
</comment>
<dbReference type="InterPro" id="IPR050397">
    <property type="entry name" value="Env_Response_Regulators"/>
</dbReference>
<reference evidence="6 7" key="1">
    <citation type="submission" date="2020-06" db="EMBL/GenBank/DDBJ databases">
        <title>Synonyms of Asaia species.</title>
        <authorList>
            <person name="Sombolestani A."/>
        </authorList>
    </citation>
    <scope>NUCLEOTIDE SEQUENCE [LARGE SCALE GENOMIC DNA]</scope>
    <source>
        <strain evidence="6 7">LMG 27047</strain>
    </source>
</reference>
<dbReference type="EMBL" id="JABXXV010000012">
    <property type="protein sequence ID" value="NVN48235.1"/>
    <property type="molecule type" value="Genomic_DNA"/>
</dbReference>
<evidence type="ECO:0000259" key="5">
    <source>
        <dbReference type="PROSITE" id="PS51063"/>
    </source>
</evidence>
<evidence type="ECO:0000256" key="1">
    <source>
        <dbReference type="ARBA" id="ARBA00023015"/>
    </source>
</evidence>
<dbReference type="SUPFAM" id="SSF46785">
    <property type="entry name" value="Winged helix' DNA-binding domain"/>
    <property type="match status" value="1"/>
</dbReference>
<dbReference type="PANTHER" id="PTHR24567">
    <property type="entry name" value="CRP FAMILY TRANSCRIPTIONAL REGULATORY PROTEIN"/>
    <property type="match status" value="1"/>
</dbReference>
<organism evidence="6 7">
    <name type="scientific">Asaia spathodeae</name>
    <dbReference type="NCBI Taxonomy" id="657016"/>
    <lineage>
        <taxon>Bacteria</taxon>
        <taxon>Pseudomonadati</taxon>
        <taxon>Pseudomonadota</taxon>
        <taxon>Alphaproteobacteria</taxon>
        <taxon>Acetobacterales</taxon>
        <taxon>Acetobacteraceae</taxon>
        <taxon>Asaia</taxon>
    </lineage>
</organism>
<dbReference type="Gene3D" id="2.60.120.10">
    <property type="entry name" value="Jelly Rolls"/>
    <property type="match status" value="1"/>
</dbReference>
<evidence type="ECO:0000313" key="6">
    <source>
        <dbReference type="EMBL" id="NVN48235.1"/>
    </source>
</evidence>
<dbReference type="CDD" id="cd00038">
    <property type="entry name" value="CAP_ED"/>
    <property type="match status" value="1"/>
</dbReference>
<dbReference type="SMART" id="SM00419">
    <property type="entry name" value="HTH_CRP"/>
    <property type="match status" value="1"/>
</dbReference>
<dbReference type="RefSeq" id="WP_304500471.1">
    <property type="nucleotide sequence ID" value="NZ_JABXXU010000013.1"/>
</dbReference>
<dbReference type="PROSITE" id="PS50042">
    <property type="entry name" value="CNMP_BINDING_3"/>
    <property type="match status" value="1"/>
</dbReference>
<dbReference type="Proteomes" id="UP001516351">
    <property type="component" value="Unassembled WGS sequence"/>
</dbReference>
<dbReference type="PANTHER" id="PTHR24567:SF75">
    <property type="entry name" value="FUMARATE AND NITRATE REDUCTION REGULATORY PROTEIN"/>
    <property type="match status" value="1"/>
</dbReference>
<gene>
    <name evidence="6" type="ORF">HW542_15650</name>
</gene>
<dbReference type="InterPro" id="IPR000595">
    <property type="entry name" value="cNMP-bd_dom"/>
</dbReference>
<evidence type="ECO:0000259" key="4">
    <source>
        <dbReference type="PROSITE" id="PS50042"/>
    </source>
</evidence>
<evidence type="ECO:0000313" key="7">
    <source>
        <dbReference type="Proteomes" id="UP001516351"/>
    </source>
</evidence>
<dbReference type="CDD" id="cd00092">
    <property type="entry name" value="HTH_CRP"/>
    <property type="match status" value="1"/>
</dbReference>
<sequence length="248" mass="28837">MFIVLLKKIGERYGVMHDFPERIPIFVENDFIHQEVGKILIESSCRRQYSPGEVIVVEGTDRRILLSIISGYVSLERKLKNEDSVIFDFSGPGAFIGFVELDFYTFTARCLSRVDLFIIPASTMKNLMANYLPIRNFIMKKMSQRIAHLNDHVALLARARARQRLALFLLERRWSGINYDRESREITLPMSRTDIANNLGLTQETVSRIFRDFEKEKIISIKNHNWIIMENIESLTMISSWPSTKLSN</sequence>
<dbReference type="InterPro" id="IPR014710">
    <property type="entry name" value="RmlC-like_jellyroll"/>
</dbReference>